<sequence>MEKTFYDLARKDQEAYLMLPIIRELKRLGGQGTTKEVKRSVVANDEYIPEDALTKTVTSRKGNSYHPFAYPFNFAVTNLVMASYLERPKPGQIVLTDKGRSFQGSSKELTTNVYKLSLPIWAERSKRNAQKHSVIKDNEDNTSTSKSEEWRTELLDALIALKPSKFELFCRALVKKMHVDIDEVIGVKLSGDGGIDGYGYMTTDDFRTTRVAIQAKRWETDNLVSSPEIDKFRGAMDKYRAEYGIFITTSSFTRDAIRASRLGTRVVTLIDGDHLVDLVAKYQLYVTPVTTYELGDFFTNDD</sequence>
<comment type="caution">
    <text evidence="4">The sequence shown here is derived from an EMBL/GenBank/DDBJ whole genome shotgun (WGS) entry which is preliminary data.</text>
</comment>
<dbReference type="InterPro" id="IPR007560">
    <property type="entry name" value="Restrct_endonuc_IV_Mrr"/>
</dbReference>
<feature type="domain" description="Restriction system protein Mrr-like N-terminal" evidence="3">
    <location>
        <begin position="17"/>
        <end position="102"/>
    </location>
</feature>
<evidence type="ECO:0000256" key="1">
    <source>
        <dbReference type="ARBA" id="ARBA00022801"/>
    </source>
</evidence>
<keyword evidence="4" id="KW-0255">Endonuclease</keyword>
<dbReference type="AlphaFoldDB" id="A0A921FHM5"/>
<dbReference type="InterPro" id="IPR052906">
    <property type="entry name" value="Type_IV_Methyl-Rstrct_Enzyme"/>
</dbReference>
<dbReference type="InterPro" id="IPR011335">
    <property type="entry name" value="Restrct_endonuc-II-like"/>
</dbReference>
<keyword evidence="4" id="KW-0540">Nuclease</keyword>
<dbReference type="InterPro" id="IPR025745">
    <property type="entry name" value="Mrr-like_N_dom"/>
</dbReference>
<evidence type="ECO:0000313" key="4">
    <source>
        <dbReference type="EMBL" id="HJF09853.1"/>
    </source>
</evidence>
<proteinExistence type="predicted"/>
<dbReference type="GO" id="GO:0009307">
    <property type="term" value="P:DNA restriction-modification system"/>
    <property type="evidence" value="ECO:0007669"/>
    <property type="project" value="InterPro"/>
</dbReference>
<dbReference type="Pfam" id="PF04471">
    <property type="entry name" value="Mrr_cat"/>
    <property type="match status" value="1"/>
</dbReference>
<dbReference type="Pfam" id="PF14338">
    <property type="entry name" value="Mrr_N"/>
    <property type="match status" value="1"/>
</dbReference>
<feature type="domain" description="Restriction endonuclease type IV Mrr" evidence="2">
    <location>
        <begin position="161"/>
        <end position="278"/>
    </location>
</feature>
<dbReference type="SUPFAM" id="SSF52980">
    <property type="entry name" value="Restriction endonuclease-like"/>
    <property type="match status" value="1"/>
</dbReference>
<evidence type="ECO:0000313" key="5">
    <source>
        <dbReference type="Proteomes" id="UP000784793"/>
    </source>
</evidence>
<dbReference type="EC" id="3.1.21.-" evidence="4"/>
<keyword evidence="1 4" id="KW-0378">Hydrolase</keyword>
<accession>A0A921FHM5</accession>
<dbReference type="GO" id="GO:0003677">
    <property type="term" value="F:DNA binding"/>
    <property type="evidence" value="ECO:0007669"/>
    <property type="project" value="InterPro"/>
</dbReference>
<evidence type="ECO:0000259" key="2">
    <source>
        <dbReference type="Pfam" id="PF04471"/>
    </source>
</evidence>
<dbReference type="Gene3D" id="3.40.1350.10">
    <property type="match status" value="1"/>
</dbReference>
<protein>
    <submittedName>
        <fullName evidence="4">Restriction endonuclease</fullName>
        <ecNumber evidence="4">3.1.21.-</ecNumber>
    </submittedName>
</protein>
<dbReference type="PANTHER" id="PTHR30015">
    <property type="entry name" value="MRR RESTRICTION SYSTEM PROTEIN"/>
    <property type="match status" value="1"/>
</dbReference>
<name>A0A921FHM5_9LACO</name>
<evidence type="ECO:0000259" key="3">
    <source>
        <dbReference type="Pfam" id="PF14338"/>
    </source>
</evidence>
<dbReference type="EMBL" id="DYXB01000054">
    <property type="protein sequence ID" value="HJF09853.1"/>
    <property type="molecule type" value="Genomic_DNA"/>
</dbReference>
<dbReference type="Proteomes" id="UP000784793">
    <property type="component" value="Unassembled WGS sequence"/>
</dbReference>
<gene>
    <name evidence="4" type="ORF">K8V23_03500</name>
</gene>
<reference evidence="4" key="1">
    <citation type="journal article" date="2021" name="PeerJ">
        <title>Extensive microbial diversity within the chicken gut microbiome revealed by metagenomics and culture.</title>
        <authorList>
            <person name="Gilroy R."/>
            <person name="Ravi A."/>
            <person name="Getino M."/>
            <person name="Pursley I."/>
            <person name="Horton D.L."/>
            <person name="Alikhan N.F."/>
            <person name="Baker D."/>
            <person name="Gharbi K."/>
            <person name="Hall N."/>
            <person name="Watson M."/>
            <person name="Adriaenssens E.M."/>
            <person name="Foster-Nyarko E."/>
            <person name="Jarju S."/>
            <person name="Secka A."/>
            <person name="Antonio M."/>
            <person name="Oren A."/>
            <person name="Chaudhuri R.R."/>
            <person name="La Ragione R."/>
            <person name="Hildebrand F."/>
            <person name="Pallen M.J."/>
        </authorList>
    </citation>
    <scope>NUCLEOTIDE SEQUENCE</scope>
    <source>
        <strain evidence="4">CHK194-22301</strain>
    </source>
</reference>
<reference evidence="4" key="2">
    <citation type="submission" date="2021-09" db="EMBL/GenBank/DDBJ databases">
        <authorList>
            <person name="Gilroy R."/>
        </authorList>
    </citation>
    <scope>NUCLEOTIDE SEQUENCE</scope>
    <source>
        <strain evidence="4">CHK194-22301</strain>
    </source>
</reference>
<dbReference type="InterPro" id="IPR011856">
    <property type="entry name" value="tRNA_endonuc-like_dom_sf"/>
</dbReference>
<organism evidence="4 5">
    <name type="scientific">Lactobacillus crispatus</name>
    <dbReference type="NCBI Taxonomy" id="47770"/>
    <lineage>
        <taxon>Bacteria</taxon>
        <taxon>Bacillati</taxon>
        <taxon>Bacillota</taxon>
        <taxon>Bacilli</taxon>
        <taxon>Lactobacillales</taxon>
        <taxon>Lactobacillaceae</taxon>
        <taxon>Lactobacillus</taxon>
    </lineage>
</organism>
<dbReference type="GO" id="GO:0015666">
    <property type="term" value="F:restriction endodeoxyribonuclease activity"/>
    <property type="evidence" value="ECO:0007669"/>
    <property type="project" value="TreeGrafter"/>
</dbReference>
<dbReference type="PANTHER" id="PTHR30015:SF7">
    <property type="entry name" value="TYPE IV METHYL-DIRECTED RESTRICTION ENZYME ECOKMRR"/>
    <property type="match status" value="1"/>
</dbReference>